<dbReference type="InterPro" id="IPR006657">
    <property type="entry name" value="MoPterin_dinucl-bd_dom"/>
</dbReference>
<dbReference type="GO" id="GO:0043546">
    <property type="term" value="F:molybdopterin cofactor binding"/>
    <property type="evidence" value="ECO:0007669"/>
    <property type="project" value="InterPro"/>
</dbReference>
<evidence type="ECO:0000256" key="6">
    <source>
        <dbReference type="ARBA" id="ARBA00022729"/>
    </source>
</evidence>
<dbReference type="Gene3D" id="3.40.50.740">
    <property type="match status" value="1"/>
</dbReference>
<organism evidence="11">
    <name type="scientific">marine sediment metagenome</name>
    <dbReference type="NCBI Taxonomy" id="412755"/>
    <lineage>
        <taxon>unclassified sequences</taxon>
        <taxon>metagenomes</taxon>
        <taxon>ecological metagenomes</taxon>
    </lineage>
</organism>
<accession>A0A0F9Z1S3</accession>
<comment type="similarity">
    <text evidence="2">Belongs to the prokaryotic molybdopterin-containing oxidoreductase family.</text>
</comment>
<keyword evidence="5" id="KW-0479">Metal-binding</keyword>
<evidence type="ECO:0000259" key="10">
    <source>
        <dbReference type="PROSITE" id="PS51669"/>
    </source>
</evidence>
<evidence type="ECO:0000256" key="9">
    <source>
        <dbReference type="ARBA" id="ARBA00023014"/>
    </source>
</evidence>
<dbReference type="Pfam" id="PF01568">
    <property type="entry name" value="Molydop_binding"/>
    <property type="match status" value="1"/>
</dbReference>
<keyword evidence="7" id="KW-0560">Oxidoreductase</keyword>
<keyword evidence="4" id="KW-0500">Molybdenum</keyword>
<name>A0A0F9Z1S3_9ZZZZ</name>
<dbReference type="InterPro" id="IPR006311">
    <property type="entry name" value="TAT_signal"/>
</dbReference>
<dbReference type="GO" id="GO:0046872">
    <property type="term" value="F:metal ion binding"/>
    <property type="evidence" value="ECO:0007669"/>
    <property type="project" value="UniProtKB-KW"/>
</dbReference>
<dbReference type="Gene3D" id="2.20.25.90">
    <property type="entry name" value="ADC-like domains"/>
    <property type="match status" value="1"/>
</dbReference>
<dbReference type="Gene3D" id="3.30.2070.10">
    <property type="entry name" value="Formate dehydrogenase/DMSO reductase"/>
    <property type="match status" value="1"/>
</dbReference>
<dbReference type="PANTHER" id="PTHR43742">
    <property type="entry name" value="TRIMETHYLAMINE-N-OXIDE REDUCTASE"/>
    <property type="match status" value="1"/>
</dbReference>
<keyword evidence="6" id="KW-0732">Signal</keyword>
<dbReference type="SUPFAM" id="SSF50692">
    <property type="entry name" value="ADC-like"/>
    <property type="match status" value="1"/>
</dbReference>
<dbReference type="GO" id="GO:0016491">
    <property type="term" value="F:oxidoreductase activity"/>
    <property type="evidence" value="ECO:0007669"/>
    <property type="project" value="UniProtKB-KW"/>
</dbReference>
<dbReference type="PROSITE" id="PS51669">
    <property type="entry name" value="4FE4S_MOW_BIS_MGD"/>
    <property type="match status" value="1"/>
</dbReference>
<dbReference type="EMBL" id="LAZR01000003">
    <property type="protein sequence ID" value="KKO11049.1"/>
    <property type="molecule type" value="Genomic_DNA"/>
</dbReference>
<evidence type="ECO:0000256" key="3">
    <source>
        <dbReference type="ARBA" id="ARBA00022485"/>
    </source>
</evidence>
<reference evidence="11" key="1">
    <citation type="journal article" date="2015" name="Nature">
        <title>Complex archaea that bridge the gap between prokaryotes and eukaryotes.</title>
        <authorList>
            <person name="Spang A."/>
            <person name="Saw J.H."/>
            <person name="Jorgensen S.L."/>
            <person name="Zaremba-Niedzwiedzka K."/>
            <person name="Martijn J."/>
            <person name="Lind A.E."/>
            <person name="van Eijk R."/>
            <person name="Schleper C."/>
            <person name="Guy L."/>
            <person name="Ettema T.J."/>
        </authorList>
    </citation>
    <scope>NUCLEOTIDE SEQUENCE</scope>
</reference>
<dbReference type="SMART" id="SM00926">
    <property type="entry name" value="Molybdop_Fe4S4"/>
    <property type="match status" value="1"/>
</dbReference>
<keyword evidence="9" id="KW-0411">Iron-sulfur</keyword>
<evidence type="ECO:0000256" key="4">
    <source>
        <dbReference type="ARBA" id="ARBA00022505"/>
    </source>
</evidence>
<evidence type="ECO:0000256" key="1">
    <source>
        <dbReference type="ARBA" id="ARBA00001942"/>
    </source>
</evidence>
<comment type="caution">
    <text evidence="11">The sequence shown here is derived from an EMBL/GenBank/DDBJ whole genome shotgun (WGS) entry which is preliminary data.</text>
</comment>
<dbReference type="PANTHER" id="PTHR43742:SF9">
    <property type="entry name" value="TETRATHIONATE REDUCTASE SUBUNIT A"/>
    <property type="match status" value="1"/>
</dbReference>
<dbReference type="PROSITE" id="PS00490">
    <property type="entry name" value="MOLYBDOPTERIN_PROK_2"/>
    <property type="match status" value="1"/>
</dbReference>
<dbReference type="PROSITE" id="PS51318">
    <property type="entry name" value="TAT"/>
    <property type="match status" value="1"/>
</dbReference>
<dbReference type="AlphaFoldDB" id="A0A0F9Z1S3"/>
<dbReference type="Pfam" id="PF00384">
    <property type="entry name" value="Molybdopterin"/>
    <property type="match status" value="1"/>
</dbReference>
<evidence type="ECO:0000313" key="11">
    <source>
        <dbReference type="EMBL" id="KKO11049.1"/>
    </source>
</evidence>
<evidence type="ECO:0000256" key="8">
    <source>
        <dbReference type="ARBA" id="ARBA00023004"/>
    </source>
</evidence>
<dbReference type="InterPro" id="IPR006963">
    <property type="entry name" value="Mopterin_OxRdtase_4Fe-4S_dom"/>
</dbReference>
<keyword evidence="8" id="KW-0408">Iron</keyword>
<keyword evidence="3" id="KW-0004">4Fe-4S</keyword>
<dbReference type="GO" id="GO:0051539">
    <property type="term" value="F:4 iron, 4 sulfur cluster binding"/>
    <property type="evidence" value="ECO:0007669"/>
    <property type="project" value="UniProtKB-KW"/>
</dbReference>
<dbReference type="Gene3D" id="2.40.40.20">
    <property type="match status" value="1"/>
</dbReference>
<gene>
    <name evidence="11" type="ORF">LCGC14_0015240</name>
</gene>
<comment type="cofactor">
    <cofactor evidence="1">
        <name>Mo-bis(molybdopterin guanine dinucleotide)</name>
        <dbReference type="ChEBI" id="CHEBI:60539"/>
    </cofactor>
</comment>
<protein>
    <recommendedName>
        <fullName evidence="10">4Fe-4S Mo/W bis-MGD-type domain-containing protein</fullName>
    </recommendedName>
</protein>
<feature type="domain" description="4Fe-4S Mo/W bis-MGD-type" evidence="10">
    <location>
        <begin position="51"/>
        <end position="107"/>
    </location>
</feature>
<evidence type="ECO:0000256" key="7">
    <source>
        <dbReference type="ARBA" id="ARBA00023002"/>
    </source>
</evidence>
<dbReference type="InterPro" id="IPR006656">
    <property type="entry name" value="Mopterin_OxRdtase"/>
</dbReference>
<dbReference type="Pfam" id="PF04879">
    <property type="entry name" value="Molybdop_Fe4S4"/>
    <property type="match status" value="1"/>
</dbReference>
<dbReference type="SUPFAM" id="SSF53706">
    <property type="entry name" value="Formate dehydrogenase/DMSO reductase, domains 1-3"/>
    <property type="match status" value="1"/>
</dbReference>
<sequence>MSQITRRDLLKLGAASAGIAATGLGANMALGGTVRLAESGKDFSAETGKERQAIPSACWQCVTRDGIIGFVEDGRLVKIEGNPELPRTNGKLCARGQAGTNILYNPDRLLHPLKRVGKRGEGRWQQISWDDALGLLVDGGEIAGRKVKGLRALRDEGHPENFMFHYGRMKGSDGKIIKSHFLTAYGTKTIGNHTGICECTKWTAQELTWGSHYDNWDFDNTRFILNFGSNVLECHTNHVPMAQRCIAAMGRGVEMYTFDVRLSNTAAKSTEWVPIKPGTDLAVVLAMCHVLMANDLYDQPFIETYTNVSVEELKSHLATYTPEWAETISGVPAEKIRSIALAYGRAKPSVCISYRGAVMHYNGVQTERAILMLEAIAGNIDCPGGRCRAVGASWKFTFPTPKTKGKKLHILDGHKGAYAYPTHHASHQVFDMIRQGPERPDIYMIYCYNPVYVNGDVQGNIDLMKDEEKMPFIVACDVALSETAELADLVLPDATYLERWTCDDMVCPSQIKEFYIRQPMVKPLGSTRNFCDVVIDIAKRLGFDLGFESAEEFVRNGCENTPGVKEAGGFEYMKKHGAWYDRSAKPAYFSHAKAVDITGATLDEATGVYYNQQPGDTDYSSLDGKHAAKQYVAQKCGDGEAHRGFPPDSHRWKTGMLEIRSKALADKGFDAIPAWMAIPEHEAMGSDDLILTTYKVNVQTHSRSQNCKWLTEIYHENPAWIHPQVAQPLGVEDGDMITVTSSVGQITTKARVTEAITPGVVAISYHCGHWAWGGYASSKSCGENYGHACEPDCHNKWWGKGAHDKGPKVWRDGRGVHVNWIVPNAGDPIGGGQRWMDTVVKVAKA</sequence>
<dbReference type="InterPro" id="IPR050612">
    <property type="entry name" value="Prok_Mopterin_Oxidored"/>
</dbReference>
<dbReference type="InterPro" id="IPR009010">
    <property type="entry name" value="Asp_de-COase-like_dom_sf"/>
</dbReference>
<evidence type="ECO:0000256" key="5">
    <source>
        <dbReference type="ARBA" id="ARBA00022723"/>
    </source>
</evidence>
<dbReference type="Gene3D" id="3.40.228.10">
    <property type="entry name" value="Dimethylsulfoxide Reductase, domain 2"/>
    <property type="match status" value="1"/>
</dbReference>
<proteinExistence type="inferred from homology"/>
<evidence type="ECO:0000256" key="2">
    <source>
        <dbReference type="ARBA" id="ARBA00010312"/>
    </source>
</evidence>
<dbReference type="InterPro" id="IPR006655">
    <property type="entry name" value="Mopterin_OxRdtase_prok_CS"/>
</dbReference>